<dbReference type="PROSITE" id="PS50110">
    <property type="entry name" value="RESPONSE_REGULATORY"/>
    <property type="match status" value="1"/>
</dbReference>
<feature type="domain" description="HTH luxR-type" evidence="6">
    <location>
        <begin position="135"/>
        <end position="200"/>
    </location>
</feature>
<organism evidence="8 9">
    <name type="scientific">Paenibacillus filicis</name>
    <dbReference type="NCBI Taxonomy" id="669464"/>
    <lineage>
        <taxon>Bacteria</taxon>
        <taxon>Bacillati</taxon>
        <taxon>Bacillota</taxon>
        <taxon>Bacilli</taxon>
        <taxon>Bacillales</taxon>
        <taxon>Paenibacillaceae</taxon>
        <taxon>Paenibacillus</taxon>
    </lineage>
</organism>
<protein>
    <submittedName>
        <fullName evidence="8">Response regulator transcription factor</fullName>
    </submittedName>
</protein>
<keyword evidence="1 5" id="KW-0597">Phosphoprotein</keyword>
<keyword evidence="2" id="KW-0805">Transcription regulation</keyword>
<gene>
    <name evidence="8" type="ORF">WMW72_33925</name>
</gene>
<reference evidence="8 9" key="1">
    <citation type="submission" date="2024-04" db="EMBL/GenBank/DDBJ databases">
        <title>draft genome sequnece of Paenibacillus filicis.</title>
        <authorList>
            <person name="Kim D.-U."/>
        </authorList>
    </citation>
    <scope>NUCLEOTIDE SEQUENCE [LARGE SCALE GENOMIC DNA]</scope>
    <source>
        <strain evidence="8 9">KACC14197</strain>
    </source>
</reference>
<dbReference type="InterPro" id="IPR000792">
    <property type="entry name" value="Tscrpt_reg_LuxR_C"/>
</dbReference>
<dbReference type="Pfam" id="PF00072">
    <property type="entry name" value="Response_reg"/>
    <property type="match status" value="1"/>
</dbReference>
<evidence type="ECO:0000259" key="6">
    <source>
        <dbReference type="PROSITE" id="PS50043"/>
    </source>
</evidence>
<evidence type="ECO:0000256" key="4">
    <source>
        <dbReference type="ARBA" id="ARBA00023163"/>
    </source>
</evidence>
<dbReference type="SMART" id="SM00448">
    <property type="entry name" value="REC"/>
    <property type="match status" value="1"/>
</dbReference>
<evidence type="ECO:0000313" key="8">
    <source>
        <dbReference type="EMBL" id="MEK8132892.1"/>
    </source>
</evidence>
<dbReference type="Gene3D" id="3.40.50.2300">
    <property type="match status" value="1"/>
</dbReference>
<dbReference type="PANTHER" id="PTHR43214">
    <property type="entry name" value="TWO-COMPONENT RESPONSE REGULATOR"/>
    <property type="match status" value="1"/>
</dbReference>
<dbReference type="CDD" id="cd06170">
    <property type="entry name" value="LuxR_C_like"/>
    <property type="match status" value="1"/>
</dbReference>
<evidence type="ECO:0000256" key="1">
    <source>
        <dbReference type="ARBA" id="ARBA00022553"/>
    </source>
</evidence>
<dbReference type="InterPro" id="IPR058245">
    <property type="entry name" value="NreC/VraR/RcsB-like_REC"/>
</dbReference>
<sequence length="205" mass="23328">MNRSLLIIDSHPLTGEATRSFFQRDTDFNVLAVLTSGMEALQYVDQHKPFMVFLDPDLEDMGGIEFVQKSKERSPDTKIVFFTGIPAQTYLLDALRLGVSGIISKRSGEKKIKSCLECIDNNQLVFPQVDYSDIFTIQHALLTEQEILIMNMTIQGLTQAEIASKIYVSKRSIDNYVKKIYKKLGSKNRLQAIEAFTLYKNFDDV</sequence>
<dbReference type="SMART" id="SM00421">
    <property type="entry name" value="HTH_LUXR"/>
    <property type="match status" value="1"/>
</dbReference>
<dbReference type="RefSeq" id="WP_341420018.1">
    <property type="nucleotide sequence ID" value="NZ_JBBPCC010000038.1"/>
</dbReference>
<dbReference type="EMBL" id="JBBPCC010000038">
    <property type="protein sequence ID" value="MEK8132892.1"/>
    <property type="molecule type" value="Genomic_DNA"/>
</dbReference>
<feature type="modified residue" description="4-aspartylphosphate" evidence="5">
    <location>
        <position position="55"/>
    </location>
</feature>
<evidence type="ECO:0000256" key="2">
    <source>
        <dbReference type="ARBA" id="ARBA00023015"/>
    </source>
</evidence>
<dbReference type="Pfam" id="PF00196">
    <property type="entry name" value="GerE"/>
    <property type="match status" value="1"/>
</dbReference>
<dbReference type="InterPro" id="IPR001789">
    <property type="entry name" value="Sig_transdc_resp-reg_receiver"/>
</dbReference>
<name>A0ABU9DVH8_9BACL</name>
<dbReference type="InterPro" id="IPR011006">
    <property type="entry name" value="CheY-like_superfamily"/>
</dbReference>
<comment type="caution">
    <text evidence="8">The sequence shown here is derived from an EMBL/GenBank/DDBJ whole genome shotgun (WGS) entry which is preliminary data.</text>
</comment>
<evidence type="ECO:0000313" key="9">
    <source>
        <dbReference type="Proteomes" id="UP001469365"/>
    </source>
</evidence>
<keyword evidence="4" id="KW-0804">Transcription</keyword>
<keyword evidence="3" id="KW-0238">DNA-binding</keyword>
<dbReference type="PROSITE" id="PS50043">
    <property type="entry name" value="HTH_LUXR_2"/>
    <property type="match status" value="1"/>
</dbReference>
<dbReference type="PANTHER" id="PTHR43214:SF41">
    <property type="entry name" value="NITRATE_NITRITE RESPONSE REGULATOR PROTEIN NARP"/>
    <property type="match status" value="1"/>
</dbReference>
<evidence type="ECO:0000259" key="7">
    <source>
        <dbReference type="PROSITE" id="PS50110"/>
    </source>
</evidence>
<evidence type="ECO:0000256" key="5">
    <source>
        <dbReference type="PROSITE-ProRule" id="PRU00169"/>
    </source>
</evidence>
<feature type="domain" description="Response regulatory" evidence="7">
    <location>
        <begin position="4"/>
        <end position="120"/>
    </location>
</feature>
<dbReference type="CDD" id="cd17535">
    <property type="entry name" value="REC_NarL-like"/>
    <property type="match status" value="1"/>
</dbReference>
<evidence type="ECO:0000256" key="3">
    <source>
        <dbReference type="ARBA" id="ARBA00023125"/>
    </source>
</evidence>
<dbReference type="Proteomes" id="UP001469365">
    <property type="component" value="Unassembled WGS sequence"/>
</dbReference>
<dbReference type="InterPro" id="IPR016032">
    <property type="entry name" value="Sig_transdc_resp-reg_C-effctor"/>
</dbReference>
<proteinExistence type="predicted"/>
<keyword evidence="9" id="KW-1185">Reference proteome</keyword>
<dbReference type="SUPFAM" id="SSF52172">
    <property type="entry name" value="CheY-like"/>
    <property type="match status" value="1"/>
</dbReference>
<dbReference type="InterPro" id="IPR039420">
    <property type="entry name" value="WalR-like"/>
</dbReference>
<dbReference type="PRINTS" id="PR00038">
    <property type="entry name" value="HTHLUXR"/>
</dbReference>
<dbReference type="SUPFAM" id="SSF46894">
    <property type="entry name" value="C-terminal effector domain of the bipartite response regulators"/>
    <property type="match status" value="1"/>
</dbReference>
<accession>A0ABU9DVH8</accession>